<proteinExistence type="predicted"/>
<dbReference type="AlphaFoldDB" id="K1QV06"/>
<gene>
    <name evidence="1" type="ORF">CGI_10014096</name>
</gene>
<sequence length="155" mass="17937">MALNFNKVNFNVRKTSVNVTVPNSPVARLMYYLNSTCSLLQLDTSDSPNLQRLTLYNSSWILTTAQKRELTVLCSILSPEELLNKCIFIDKSLTGLNDFYEISAVHNKMLVSRSIIINGQRKRVNKIMICRPVWLQRYWEEPMRTMLFLMKTGAI</sequence>
<name>K1QV06_MAGGI</name>
<dbReference type="EMBL" id="JH816523">
    <property type="protein sequence ID" value="EKC40672.1"/>
    <property type="molecule type" value="Genomic_DNA"/>
</dbReference>
<accession>K1QV06</accession>
<dbReference type="InParanoid" id="K1QV06"/>
<organism evidence="1">
    <name type="scientific">Magallana gigas</name>
    <name type="common">Pacific oyster</name>
    <name type="synonym">Crassostrea gigas</name>
    <dbReference type="NCBI Taxonomy" id="29159"/>
    <lineage>
        <taxon>Eukaryota</taxon>
        <taxon>Metazoa</taxon>
        <taxon>Spiralia</taxon>
        <taxon>Lophotrochozoa</taxon>
        <taxon>Mollusca</taxon>
        <taxon>Bivalvia</taxon>
        <taxon>Autobranchia</taxon>
        <taxon>Pteriomorphia</taxon>
        <taxon>Ostreida</taxon>
        <taxon>Ostreoidea</taxon>
        <taxon>Ostreidae</taxon>
        <taxon>Magallana</taxon>
    </lineage>
</organism>
<protein>
    <submittedName>
        <fullName evidence="1">Uncharacterized protein</fullName>
    </submittedName>
</protein>
<evidence type="ECO:0000313" key="1">
    <source>
        <dbReference type="EMBL" id="EKC40672.1"/>
    </source>
</evidence>
<dbReference type="HOGENOM" id="CLU_143053_0_0_1"/>
<reference evidence="1" key="1">
    <citation type="journal article" date="2012" name="Nature">
        <title>The oyster genome reveals stress adaptation and complexity of shell formation.</title>
        <authorList>
            <person name="Zhang G."/>
            <person name="Fang X."/>
            <person name="Guo X."/>
            <person name="Li L."/>
            <person name="Luo R."/>
            <person name="Xu F."/>
            <person name="Yang P."/>
            <person name="Zhang L."/>
            <person name="Wang X."/>
            <person name="Qi H."/>
            <person name="Xiong Z."/>
            <person name="Que H."/>
            <person name="Xie Y."/>
            <person name="Holland P.W."/>
            <person name="Paps J."/>
            <person name="Zhu Y."/>
            <person name="Wu F."/>
            <person name="Chen Y."/>
            <person name="Wang J."/>
            <person name="Peng C."/>
            <person name="Meng J."/>
            <person name="Yang L."/>
            <person name="Liu J."/>
            <person name="Wen B."/>
            <person name="Zhang N."/>
            <person name="Huang Z."/>
            <person name="Zhu Q."/>
            <person name="Feng Y."/>
            <person name="Mount A."/>
            <person name="Hedgecock D."/>
            <person name="Xu Z."/>
            <person name="Liu Y."/>
            <person name="Domazet-Loso T."/>
            <person name="Du Y."/>
            <person name="Sun X."/>
            <person name="Zhang S."/>
            <person name="Liu B."/>
            <person name="Cheng P."/>
            <person name="Jiang X."/>
            <person name="Li J."/>
            <person name="Fan D."/>
            <person name="Wang W."/>
            <person name="Fu W."/>
            <person name="Wang T."/>
            <person name="Wang B."/>
            <person name="Zhang J."/>
            <person name="Peng Z."/>
            <person name="Li Y."/>
            <person name="Li N."/>
            <person name="Wang J."/>
            <person name="Chen M."/>
            <person name="He Y."/>
            <person name="Tan F."/>
            <person name="Song X."/>
            <person name="Zheng Q."/>
            <person name="Huang R."/>
            <person name="Yang H."/>
            <person name="Du X."/>
            <person name="Chen L."/>
            <person name="Yang M."/>
            <person name="Gaffney P.M."/>
            <person name="Wang S."/>
            <person name="Luo L."/>
            <person name="She Z."/>
            <person name="Ming Y."/>
            <person name="Huang W."/>
            <person name="Zhang S."/>
            <person name="Huang B."/>
            <person name="Zhang Y."/>
            <person name="Qu T."/>
            <person name="Ni P."/>
            <person name="Miao G."/>
            <person name="Wang J."/>
            <person name="Wang Q."/>
            <person name="Steinberg C.E."/>
            <person name="Wang H."/>
            <person name="Li N."/>
            <person name="Qian L."/>
            <person name="Zhang G."/>
            <person name="Li Y."/>
            <person name="Yang H."/>
            <person name="Liu X."/>
            <person name="Wang J."/>
            <person name="Yin Y."/>
            <person name="Wang J."/>
        </authorList>
    </citation>
    <scope>NUCLEOTIDE SEQUENCE [LARGE SCALE GENOMIC DNA]</scope>
    <source>
        <strain evidence="1">05x7-T-G4-1.051#20</strain>
    </source>
</reference>